<feature type="domain" description="HTH cro/C1-type" evidence="2">
    <location>
        <begin position="18"/>
        <end position="72"/>
    </location>
</feature>
<name>A0A1U9K4U1_9BACL</name>
<dbReference type="PROSITE" id="PS50943">
    <property type="entry name" value="HTH_CROC1"/>
    <property type="match status" value="1"/>
</dbReference>
<dbReference type="Pfam" id="PF01381">
    <property type="entry name" value="HTH_3"/>
    <property type="match status" value="1"/>
</dbReference>
<organism evidence="3 4">
    <name type="scientific">Novibacillus thermophilus</name>
    <dbReference type="NCBI Taxonomy" id="1471761"/>
    <lineage>
        <taxon>Bacteria</taxon>
        <taxon>Bacillati</taxon>
        <taxon>Bacillota</taxon>
        <taxon>Bacilli</taxon>
        <taxon>Bacillales</taxon>
        <taxon>Thermoactinomycetaceae</taxon>
        <taxon>Novibacillus</taxon>
    </lineage>
</organism>
<dbReference type="STRING" id="1471761.B0W44_04030"/>
<dbReference type="KEGG" id="ntr:B0W44_04030"/>
<gene>
    <name evidence="3" type="ORF">B0W44_04030</name>
</gene>
<keyword evidence="4" id="KW-1185">Reference proteome</keyword>
<dbReference type="Gene3D" id="1.10.260.40">
    <property type="entry name" value="lambda repressor-like DNA-binding domains"/>
    <property type="match status" value="1"/>
</dbReference>
<dbReference type="GO" id="GO:0003677">
    <property type="term" value="F:DNA binding"/>
    <property type="evidence" value="ECO:0007669"/>
    <property type="project" value="UniProtKB-KW"/>
</dbReference>
<dbReference type="InterPro" id="IPR010982">
    <property type="entry name" value="Lambda_DNA-bd_dom_sf"/>
</dbReference>
<dbReference type="SMART" id="SM00530">
    <property type="entry name" value="HTH_XRE"/>
    <property type="match status" value="1"/>
</dbReference>
<sequence length="84" mass="9749">MRGGKSLKTRKGTLRNNLHVLRAERKWTQKYVAEQLGVTRQTVHALEANKYNPSLILAFEISQLYGKKIEDIFTYEKKGGNEKR</sequence>
<evidence type="ECO:0000313" key="3">
    <source>
        <dbReference type="EMBL" id="AQS55065.1"/>
    </source>
</evidence>
<dbReference type="EMBL" id="CP019699">
    <property type="protein sequence ID" value="AQS55065.1"/>
    <property type="molecule type" value="Genomic_DNA"/>
</dbReference>
<dbReference type="AlphaFoldDB" id="A0A1U9K4U1"/>
<reference evidence="3 4" key="1">
    <citation type="journal article" date="2015" name="Int. J. Syst. Evol. Microbiol.">
        <title>Novibacillus thermophilus gen. nov., sp. nov., a Gram-staining-negative and moderately thermophilic member of the family Thermoactinomycetaceae.</title>
        <authorList>
            <person name="Yang G."/>
            <person name="Chen J."/>
            <person name="Zhou S."/>
        </authorList>
    </citation>
    <scope>NUCLEOTIDE SEQUENCE [LARGE SCALE GENOMIC DNA]</scope>
    <source>
        <strain evidence="3 4">SG-1</strain>
    </source>
</reference>
<dbReference type="SUPFAM" id="SSF47413">
    <property type="entry name" value="lambda repressor-like DNA-binding domains"/>
    <property type="match status" value="1"/>
</dbReference>
<dbReference type="Proteomes" id="UP000188603">
    <property type="component" value="Chromosome"/>
</dbReference>
<dbReference type="CDD" id="cd00093">
    <property type="entry name" value="HTH_XRE"/>
    <property type="match status" value="1"/>
</dbReference>
<dbReference type="PANTHER" id="PTHR46558">
    <property type="entry name" value="TRACRIPTIONAL REGULATORY PROTEIN-RELATED-RELATED"/>
    <property type="match status" value="1"/>
</dbReference>
<protein>
    <submittedName>
        <fullName evidence="3">Transcriptional regulator</fullName>
    </submittedName>
</protein>
<evidence type="ECO:0000313" key="4">
    <source>
        <dbReference type="Proteomes" id="UP000188603"/>
    </source>
</evidence>
<keyword evidence="1" id="KW-0238">DNA-binding</keyword>
<evidence type="ECO:0000256" key="1">
    <source>
        <dbReference type="ARBA" id="ARBA00023125"/>
    </source>
</evidence>
<dbReference type="PANTHER" id="PTHR46558:SF4">
    <property type="entry name" value="DNA-BIDING PHAGE PROTEIN"/>
    <property type="match status" value="1"/>
</dbReference>
<evidence type="ECO:0000259" key="2">
    <source>
        <dbReference type="PROSITE" id="PS50943"/>
    </source>
</evidence>
<accession>A0A1U9K4U1</accession>
<dbReference type="OrthoDB" id="9808239at2"/>
<proteinExistence type="predicted"/>
<dbReference type="InterPro" id="IPR001387">
    <property type="entry name" value="Cro/C1-type_HTH"/>
</dbReference>